<feature type="domain" description="Histone chaperone" evidence="8">
    <location>
        <begin position="65"/>
        <end position="86"/>
    </location>
</feature>
<dbReference type="Pfam" id="PF09649">
    <property type="entry name" value="CHZ"/>
    <property type="match status" value="1"/>
</dbReference>
<evidence type="ECO:0000259" key="8">
    <source>
        <dbReference type="Pfam" id="PF09649"/>
    </source>
</evidence>
<dbReference type="GeneID" id="36573850"/>
<dbReference type="AlphaFoldDB" id="A0A2T3B2J7"/>
<comment type="similarity">
    <text evidence="3">Belongs to the CHZ1 family.</text>
</comment>
<evidence type="ECO:0000313" key="9">
    <source>
        <dbReference type="EMBL" id="PSS18792.1"/>
    </source>
</evidence>
<dbReference type="EMBL" id="KZ679011">
    <property type="protein sequence ID" value="PSS18792.1"/>
    <property type="molecule type" value="Genomic_DNA"/>
</dbReference>
<gene>
    <name evidence="9" type="ORF">M430DRAFT_28190</name>
</gene>
<proteinExistence type="inferred from homology"/>
<accession>A0A2T3B2J7</accession>
<protein>
    <recommendedName>
        <fullName evidence="8">Histone chaperone domain-containing protein</fullName>
    </recommendedName>
</protein>
<feature type="compositionally biased region" description="Polar residues" evidence="7">
    <location>
        <begin position="26"/>
        <end position="37"/>
    </location>
</feature>
<dbReference type="GO" id="GO:0005634">
    <property type="term" value="C:nucleus"/>
    <property type="evidence" value="ECO:0007669"/>
    <property type="project" value="UniProtKB-SubCell"/>
</dbReference>
<keyword evidence="5" id="KW-0539">Nucleus</keyword>
<feature type="compositionally biased region" description="Low complexity" evidence="7">
    <location>
        <begin position="101"/>
        <end position="112"/>
    </location>
</feature>
<reference evidence="9 10" key="1">
    <citation type="journal article" date="2018" name="New Phytol.">
        <title>Comparative genomics and transcriptomics depict ericoid mycorrhizal fungi as versatile saprotrophs and plant mutualists.</title>
        <authorList>
            <person name="Martino E."/>
            <person name="Morin E."/>
            <person name="Grelet G.A."/>
            <person name="Kuo A."/>
            <person name="Kohler A."/>
            <person name="Daghino S."/>
            <person name="Barry K.W."/>
            <person name="Cichocki N."/>
            <person name="Clum A."/>
            <person name="Dockter R.B."/>
            <person name="Hainaut M."/>
            <person name="Kuo R.C."/>
            <person name="LaButti K."/>
            <person name="Lindahl B.D."/>
            <person name="Lindquist E.A."/>
            <person name="Lipzen A."/>
            <person name="Khouja H.R."/>
            <person name="Magnuson J."/>
            <person name="Murat C."/>
            <person name="Ohm R.A."/>
            <person name="Singer S.W."/>
            <person name="Spatafora J.W."/>
            <person name="Wang M."/>
            <person name="Veneault-Fourrey C."/>
            <person name="Henrissat B."/>
            <person name="Grigoriev I.V."/>
            <person name="Martin F.M."/>
            <person name="Perotto S."/>
        </authorList>
    </citation>
    <scope>NUCLEOTIDE SEQUENCE [LARGE SCALE GENOMIC DNA]</scope>
    <source>
        <strain evidence="9 10">ATCC 22711</strain>
    </source>
</reference>
<comment type="subcellular location">
    <subcellularLocation>
        <location evidence="2">Nucleus</location>
    </subcellularLocation>
</comment>
<keyword evidence="4" id="KW-0143">Chaperone</keyword>
<organism evidence="9 10">
    <name type="scientific">Amorphotheca resinae ATCC 22711</name>
    <dbReference type="NCBI Taxonomy" id="857342"/>
    <lineage>
        <taxon>Eukaryota</taxon>
        <taxon>Fungi</taxon>
        <taxon>Dikarya</taxon>
        <taxon>Ascomycota</taxon>
        <taxon>Pezizomycotina</taxon>
        <taxon>Leotiomycetes</taxon>
        <taxon>Helotiales</taxon>
        <taxon>Amorphothecaceae</taxon>
        <taxon>Amorphotheca</taxon>
    </lineage>
</organism>
<evidence type="ECO:0000256" key="3">
    <source>
        <dbReference type="ARBA" id="ARBA00008057"/>
    </source>
</evidence>
<dbReference type="InterPro" id="IPR019098">
    <property type="entry name" value="Histone_chaperone_domain_CHZ"/>
</dbReference>
<feature type="region of interest" description="Disordered" evidence="7">
    <location>
        <begin position="1"/>
        <end position="112"/>
    </location>
</feature>
<evidence type="ECO:0000313" key="10">
    <source>
        <dbReference type="Proteomes" id="UP000241818"/>
    </source>
</evidence>
<evidence type="ECO:0000256" key="5">
    <source>
        <dbReference type="ARBA" id="ARBA00023242"/>
    </source>
</evidence>
<evidence type="ECO:0000256" key="2">
    <source>
        <dbReference type="ARBA" id="ARBA00004123"/>
    </source>
</evidence>
<name>A0A2T3B2J7_AMORE</name>
<comment type="subunit">
    <text evidence="6">Forms a heterotrimer with H2A.Z-H2B, stabilizing the association of the histone dimer. Also, with a lower affinity, forms a heterotrimer with H2A-H2B.</text>
</comment>
<dbReference type="Proteomes" id="UP000241818">
    <property type="component" value="Unassembled WGS sequence"/>
</dbReference>
<keyword evidence="10" id="KW-1185">Reference proteome</keyword>
<evidence type="ECO:0000256" key="7">
    <source>
        <dbReference type="SAM" id="MobiDB-lite"/>
    </source>
</evidence>
<dbReference type="OrthoDB" id="4357148at2759"/>
<comment type="function">
    <text evidence="1">Forms a chaperone-bound H2A.Z-H2B complex that acts as a source for SWR1 complex-dependent H2A to H2A.Z histone replacement in chromatin.</text>
</comment>
<sequence length="112" mass="11808">MATNAADEFNDPDTVTDDVPQGGDTVDNSYATESNTKIPVVKDETQVEQPNTTARDPDSDAALQQDEAEAIDKSNILGGGRTRGAKQPSGKYQEPGDEEGLPGPDEGISSTR</sequence>
<dbReference type="RefSeq" id="XP_024721144.1">
    <property type="nucleotide sequence ID" value="XM_024865769.1"/>
</dbReference>
<dbReference type="InParanoid" id="A0A2T3B2J7"/>
<evidence type="ECO:0000256" key="4">
    <source>
        <dbReference type="ARBA" id="ARBA00023186"/>
    </source>
</evidence>
<evidence type="ECO:0000256" key="6">
    <source>
        <dbReference type="ARBA" id="ARBA00025877"/>
    </source>
</evidence>
<evidence type="ECO:0000256" key="1">
    <source>
        <dbReference type="ARBA" id="ARBA00002212"/>
    </source>
</evidence>